<evidence type="ECO:0000313" key="2">
    <source>
        <dbReference type="Proteomes" id="UP000269396"/>
    </source>
</evidence>
<reference evidence="1 2" key="1">
    <citation type="submission" date="2018-11" db="EMBL/GenBank/DDBJ databases">
        <authorList>
            <consortium name="Pathogen Informatics"/>
        </authorList>
    </citation>
    <scope>NUCLEOTIDE SEQUENCE [LARGE SCALE GENOMIC DNA]</scope>
    <source>
        <strain>Denwood</strain>
        <strain evidence="2">Zambia</strain>
    </source>
</reference>
<dbReference type="Proteomes" id="UP000269396">
    <property type="component" value="Unassembled WGS sequence"/>
</dbReference>
<proteinExistence type="predicted"/>
<dbReference type="EMBL" id="UZAL01027094">
    <property type="protein sequence ID" value="VDP29153.1"/>
    <property type="molecule type" value="Genomic_DNA"/>
</dbReference>
<evidence type="ECO:0000313" key="1">
    <source>
        <dbReference type="EMBL" id="VDP29153.1"/>
    </source>
</evidence>
<gene>
    <name evidence="1" type="ORF">SMTD_LOCUS5547</name>
</gene>
<organism evidence="1 2">
    <name type="scientific">Schistosoma mattheei</name>
    <dbReference type="NCBI Taxonomy" id="31246"/>
    <lineage>
        <taxon>Eukaryota</taxon>
        <taxon>Metazoa</taxon>
        <taxon>Spiralia</taxon>
        <taxon>Lophotrochozoa</taxon>
        <taxon>Platyhelminthes</taxon>
        <taxon>Trematoda</taxon>
        <taxon>Digenea</taxon>
        <taxon>Strigeidida</taxon>
        <taxon>Schistosomatoidea</taxon>
        <taxon>Schistosomatidae</taxon>
        <taxon>Schistosoma</taxon>
    </lineage>
</organism>
<protein>
    <submittedName>
        <fullName evidence="1">Uncharacterized protein</fullName>
    </submittedName>
</protein>
<sequence>MFKFSFPLQLEFRLLYLFLLDLDNIICDSFDVLLPPDIVYDDNCKHLPTIDCFSNCGKS</sequence>
<keyword evidence="2" id="KW-1185">Reference proteome</keyword>
<name>A0A3P8G3U3_9TREM</name>
<dbReference type="AlphaFoldDB" id="A0A3P8G3U3"/>
<accession>A0A3P8G3U3</accession>